<reference evidence="1" key="1">
    <citation type="submission" date="2023-06" db="EMBL/GenBank/DDBJ databases">
        <title>Genome-scale phylogeny and comparative genomics of the fungal order Sordariales.</title>
        <authorList>
            <consortium name="Lawrence Berkeley National Laboratory"/>
            <person name="Hensen N."/>
            <person name="Bonometti L."/>
            <person name="Westerberg I."/>
            <person name="Brannstrom I.O."/>
            <person name="Guillou S."/>
            <person name="Cros-Aarteil S."/>
            <person name="Calhoun S."/>
            <person name="Haridas S."/>
            <person name="Kuo A."/>
            <person name="Mondo S."/>
            <person name="Pangilinan J."/>
            <person name="Riley R."/>
            <person name="Labutti K."/>
            <person name="Andreopoulos B."/>
            <person name="Lipzen A."/>
            <person name="Chen C."/>
            <person name="Yanf M."/>
            <person name="Daum C."/>
            <person name="Ng V."/>
            <person name="Clum A."/>
            <person name="Steindorff A."/>
            <person name="Ohm R."/>
            <person name="Martin F."/>
            <person name="Silar P."/>
            <person name="Natvig D."/>
            <person name="Lalanne C."/>
            <person name="Gautier V."/>
            <person name="Ament-Velasquez S.L."/>
            <person name="Kruys A."/>
            <person name="Hutchinson M.I."/>
            <person name="Powell A.J."/>
            <person name="Barry K."/>
            <person name="Miller A.N."/>
            <person name="Grigoriev I.V."/>
            <person name="Debuchy R."/>
            <person name="Gladieux P."/>
            <person name="Thoren M.H."/>
            <person name="Johannesson H."/>
        </authorList>
    </citation>
    <scope>NUCLEOTIDE SEQUENCE</scope>
    <source>
        <strain evidence="1">SMH4607-1</strain>
    </source>
</reference>
<proteinExistence type="predicted"/>
<name>A0AA40AEN2_9PEZI</name>
<gene>
    <name evidence="1" type="ORF">B0H67DRAFT_682927</name>
</gene>
<evidence type="ECO:0000313" key="1">
    <source>
        <dbReference type="EMBL" id="KAK0714477.1"/>
    </source>
</evidence>
<sequence>MLHGFSFISPFSLRCGILLRVYVVPRPPLAFRKADWADVPGQIINPSAAMFLQKLDGPNMRTVFDLVFGYRFFAGQLADVITRHDGEDLDVRVLCAMEQLRSTWAVHTLLRLVQQGRAADVTPASAAHHDHCVNPATYQHIWDTYWADGIRDYGMWTSANSVWADLSILPMAQQTLPSLPTERMSRAGRMLDEFCPMTGWKLKHGIPDDGFERGRGQRAEIEAVPDERWEIVDGPGT</sequence>
<dbReference type="AlphaFoldDB" id="A0AA40AEN2"/>
<keyword evidence="2" id="KW-1185">Reference proteome</keyword>
<evidence type="ECO:0000313" key="2">
    <source>
        <dbReference type="Proteomes" id="UP001172102"/>
    </source>
</evidence>
<dbReference type="Proteomes" id="UP001172102">
    <property type="component" value="Unassembled WGS sequence"/>
</dbReference>
<protein>
    <submittedName>
        <fullName evidence="1">Uncharacterized protein</fullName>
    </submittedName>
</protein>
<organism evidence="1 2">
    <name type="scientific">Lasiosphaeris hirsuta</name>
    <dbReference type="NCBI Taxonomy" id="260670"/>
    <lineage>
        <taxon>Eukaryota</taxon>
        <taxon>Fungi</taxon>
        <taxon>Dikarya</taxon>
        <taxon>Ascomycota</taxon>
        <taxon>Pezizomycotina</taxon>
        <taxon>Sordariomycetes</taxon>
        <taxon>Sordariomycetidae</taxon>
        <taxon>Sordariales</taxon>
        <taxon>Lasiosphaeriaceae</taxon>
        <taxon>Lasiosphaeris</taxon>
    </lineage>
</organism>
<comment type="caution">
    <text evidence="1">The sequence shown here is derived from an EMBL/GenBank/DDBJ whole genome shotgun (WGS) entry which is preliminary data.</text>
</comment>
<dbReference type="EMBL" id="JAUKUA010000004">
    <property type="protein sequence ID" value="KAK0714477.1"/>
    <property type="molecule type" value="Genomic_DNA"/>
</dbReference>
<accession>A0AA40AEN2</accession>